<gene>
    <name evidence="7" type="ORF">BKA67DRAFT_538472</name>
</gene>
<dbReference type="GO" id="GO:0016491">
    <property type="term" value="F:oxidoreductase activity"/>
    <property type="evidence" value="ECO:0007669"/>
    <property type="project" value="InterPro"/>
</dbReference>
<keyword evidence="1" id="KW-0479">Metal-binding</keyword>
<evidence type="ECO:0000256" key="1">
    <source>
        <dbReference type="ARBA" id="ARBA00022723"/>
    </source>
</evidence>
<keyword evidence="8" id="KW-1185">Reference proteome</keyword>
<organism evidence="7 8">
    <name type="scientific">Truncatella angustata</name>
    <dbReference type="NCBI Taxonomy" id="152316"/>
    <lineage>
        <taxon>Eukaryota</taxon>
        <taxon>Fungi</taxon>
        <taxon>Dikarya</taxon>
        <taxon>Ascomycota</taxon>
        <taxon>Pezizomycotina</taxon>
        <taxon>Sordariomycetes</taxon>
        <taxon>Xylariomycetidae</taxon>
        <taxon>Amphisphaeriales</taxon>
        <taxon>Sporocadaceae</taxon>
        <taxon>Truncatella</taxon>
    </lineage>
</organism>
<name>A0A9P8UEG2_9PEZI</name>
<reference evidence="7" key="1">
    <citation type="journal article" date="2021" name="Nat. Commun.">
        <title>Genetic determinants of endophytism in the Arabidopsis root mycobiome.</title>
        <authorList>
            <person name="Mesny F."/>
            <person name="Miyauchi S."/>
            <person name="Thiergart T."/>
            <person name="Pickel B."/>
            <person name="Atanasova L."/>
            <person name="Karlsson M."/>
            <person name="Huettel B."/>
            <person name="Barry K.W."/>
            <person name="Haridas S."/>
            <person name="Chen C."/>
            <person name="Bauer D."/>
            <person name="Andreopoulos W."/>
            <person name="Pangilinan J."/>
            <person name="LaButti K."/>
            <person name="Riley R."/>
            <person name="Lipzen A."/>
            <person name="Clum A."/>
            <person name="Drula E."/>
            <person name="Henrissat B."/>
            <person name="Kohler A."/>
            <person name="Grigoriev I.V."/>
            <person name="Martin F.M."/>
            <person name="Hacquard S."/>
        </authorList>
    </citation>
    <scope>NUCLEOTIDE SEQUENCE</scope>
    <source>
        <strain evidence="7">MPI-SDFR-AT-0073</strain>
    </source>
</reference>
<dbReference type="EMBL" id="JAGPXC010000007">
    <property type="protein sequence ID" value="KAH6648436.1"/>
    <property type="molecule type" value="Genomic_DNA"/>
</dbReference>
<dbReference type="PROSITE" id="PS00498">
    <property type="entry name" value="TYROSINASE_2"/>
    <property type="match status" value="1"/>
</dbReference>
<dbReference type="AlphaFoldDB" id="A0A9P8UEG2"/>
<keyword evidence="2" id="KW-0186">Copper</keyword>
<feature type="domain" description="Tyrosinase copper-binding" evidence="5">
    <location>
        <begin position="87"/>
        <end position="104"/>
    </location>
</feature>
<comment type="caution">
    <text evidence="7">The sequence shown here is derived from an EMBL/GenBank/DDBJ whole genome shotgun (WGS) entry which is preliminary data.</text>
</comment>
<evidence type="ECO:0000259" key="5">
    <source>
        <dbReference type="PROSITE" id="PS00497"/>
    </source>
</evidence>
<feature type="signal peptide" evidence="4">
    <location>
        <begin position="1"/>
        <end position="19"/>
    </location>
</feature>
<feature type="chain" id="PRO_5040266815" description="Tyrosinase copper-binding domain-containing protein" evidence="4">
    <location>
        <begin position="20"/>
        <end position="372"/>
    </location>
</feature>
<dbReference type="PANTHER" id="PTHR11474:SF126">
    <property type="entry name" value="TYROSINASE-LIKE PROTEIN TYR-1-RELATED"/>
    <property type="match status" value="1"/>
</dbReference>
<dbReference type="GO" id="GO:0046872">
    <property type="term" value="F:metal ion binding"/>
    <property type="evidence" value="ECO:0007669"/>
    <property type="project" value="UniProtKB-KW"/>
</dbReference>
<accession>A0A9P8UEG2</accession>
<dbReference type="Gene3D" id="1.10.1280.10">
    <property type="entry name" value="Di-copper center containing domain from catechol oxidase"/>
    <property type="match status" value="1"/>
</dbReference>
<dbReference type="PROSITE" id="PS00497">
    <property type="entry name" value="TYROSINASE_1"/>
    <property type="match status" value="1"/>
</dbReference>
<proteinExistence type="predicted"/>
<dbReference type="OrthoDB" id="6132182at2759"/>
<dbReference type="PANTHER" id="PTHR11474">
    <property type="entry name" value="TYROSINASE FAMILY MEMBER"/>
    <property type="match status" value="1"/>
</dbReference>
<evidence type="ECO:0000256" key="3">
    <source>
        <dbReference type="SAM" id="MobiDB-lite"/>
    </source>
</evidence>
<dbReference type="InterPro" id="IPR002227">
    <property type="entry name" value="Tyrosinase_Cu-bd"/>
</dbReference>
<evidence type="ECO:0000313" key="8">
    <source>
        <dbReference type="Proteomes" id="UP000758603"/>
    </source>
</evidence>
<feature type="compositionally biased region" description="Gly residues" evidence="3">
    <location>
        <begin position="273"/>
        <end position="324"/>
    </location>
</feature>
<dbReference type="RefSeq" id="XP_045954943.1">
    <property type="nucleotide sequence ID" value="XM_046100471.1"/>
</dbReference>
<dbReference type="InterPro" id="IPR050316">
    <property type="entry name" value="Tyrosinase/Hemocyanin"/>
</dbReference>
<evidence type="ECO:0000313" key="7">
    <source>
        <dbReference type="EMBL" id="KAH6648436.1"/>
    </source>
</evidence>
<dbReference type="PRINTS" id="PR00092">
    <property type="entry name" value="TYROSINASE"/>
</dbReference>
<evidence type="ECO:0000259" key="6">
    <source>
        <dbReference type="PROSITE" id="PS00498"/>
    </source>
</evidence>
<dbReference type="Pfam" id="PF00264">
    <property type="entry name" value="Tyrosinase"/>
    <property type="match status" value="1"/>
</dbReference>
<keyword evidence="4" id="KW-0732">Signal</keyword>
<dbReference type="Proteomes" id="UP000758603">
    <property type="component" value="Unassembled WGS sequence"/>
</dbReference>
<feature type="region of interest" description="Disordered" evidence="3">
    <location>
        <begin position="271"/>
        <end position="326"/>
    </location>
</feature>
<sequence>MSLLRTTAILLAASPIASAYPAKRDASVCTEIRQRVPWSNLTIEEKDSYIQADLCLINSPSKGEIPGAVSRWDDLQWPHVVQTDSVHFVGAFLPFHRYYMTAHERLIKDECGYTGRMPYWDETADILTFPETDMWSEAYFGGDGTGQGNCVETGPFANLTLRWVQDGSVSEHCLTRRFSQRSLQAASLDNIARCSVIGNYTDAWQCFSNGPHGSGHGGVGGIMSDATLSPGDPSFYLHHSWLDKLWWDWQALDLPARLTDIGGPNLPGSDAFPGGGGGGGFPGGNGSFPFPGGNGSFPGFPGSPGGGGGGGGGGGKLPGNGKGTGPEFTDYFGDNGNITTLNHRLYMAEIFPNITIADIMDIGGDVICSEYL</sequence>
<evidence type="ECO:0000256" key="4">
    <source>
        <dbReference type="SAM" id="SignalP"/>
    </source>
</evidence>
<dbReference type="GeneID" id="70129363"/>
<evidence type="ECO:0000256" key="2">
    <source>
        <dbReference type="ARBA" id="ARBA00023008"/>
    </source>
</evidence>
<dbReference type="SUPFAM" id="SSF48056">
    <property type="entry name" value="Di-copper centre-containing domain"/>
    <property type="match status" value="1"/>
</dbReference>
<protein>
    <recommendedName>
        <fullName evidence="5 6">Tyrosinase copper-binding domain-containing protein</fullName>
    </recommendedName>
</protein>
<dbReference type="InterPro" id="IPR008922">
    <property type="entry name" value="Di-copper_centre_dom_sf"/>
</dbReference>
<feature type="domain" description="Tyrosinase copper-binding" evidence="6">
    <location>
        <begin position="232"/>
        <end position="243"/>
    </location>
</feature>